<organism evidence="2 3">
    <name type="scientific">Spongiibacter pelagi</name>
    <dbReference type="NCBI Taxonomy" id="2760804"/>
    <lineage>
        <taxon>Bacteria</taxon>
        <taxon>Pseudomonadati</taxon>
        <taxon>Pseudomonadota</taxon>
        <taxon>Gammaproteobacteria</taxon>
        <taxon>Cellvibrionales</taxon>
        <taxon>Spongiibacteraceae</taxon>
        <taxon>Spongiibacter</taxon>
    </lineage>
</organism>
<dbReference type="Pfam" id="PF02557">
    <property type="entry name" value="VanY"/>
    <property type="match status" value="1"/>
</dbReference>
<proteinExistence type="predicted"/>
<dbReference type="SUPFAM" id="SSF55166">
    <property type="entry name" value="Hedgehog/DD-peptidase"/>
    <property type="match status" value="1"/>
</dbReference>
<dbReference type="GO" id="GO:0006508">
    <property type="term" value="P:proteolysis"/>
    <property type="evidence" value="ECO:0007669"/>
    <property type="project" value="InterPro"/>
</dbReference>
<name>A0A927C307_9GAMM</name>
<dbReference type="InterPro" id="IPR009045">
    <property type="entry name" value="Zn_M74/Hedgehog-like"/>
</dbReference>
<keyword evidence="3" id="KW-1185">Reference proteome</keyword>
<dbReference type="GO" id="GO:0008233">
    <property type="term" value="F:peptidase activity"/>
    <property type="evidence" value="ECO:0007669"/>
    <property type="project" value="InterPro"/>
</dbReference>
<dbReference type="InterPro" id="IPR052179">
    <property type="entry name" value="DD-CPase-like"/>
</dbReference>
<dbReference type="PANTHER" id="PTHR34385">
    <property type="entry name" value="D-ALANYL-D-ALANINE CARBOXYPEPTIDASE"/>
    <property type="match status" value="1"/>
</dbReference>
<accession>A0A927C307</accession>
<evidence type="ECO:0000313" key="2">
    <source>
        <dbReference type="EMBL" id="MBD2858846.1"/>
    </source>
</evidence>
<dbReference type="RefSeq" id="WP_190764080.1">
    <property type="nucleotide sequence ID" value="NZ_JACXLD010000003.1"/>
</dbReference>
<dbReference type="AlphaFoldDB" id="A0A927C307"/>
<gene>
    <name evidence="2" type="ORF">IB286_07455</name>
</gene>
<reference evidence="2" key="1">
    <citation type="submission" date="2020-09" db="EMBL/GenBank/DDBJ databases">
        <authorList>
            <person name="Yoon J.-W."/>
        </authorList>
    </citation>
    <scope>NUCLEOTIDE SEQUENCE</scope>
    <source>
        <strain evidence="2">KMU-158</strain>
    </source>
</reference>
<protein>
    <submittedName>
        <fullName evidence="2">M15 family metallopeptidase</fullName>
    </submittedName>
</protein>
<evidence type="ECO:0000259" key="1">
    <source>
        <dbReference type="Pfam" id="PF02557"/>
    </source>
</evidence>
<sequence>MVISDALLLGQDEPLMVCHMGRVMHPDLVAPLTALQTDAEREGFDLRVVSGFRSFERQLAIWNAKAQGQRPLYDEHGELLDFASLSEEAVLWAILRWSALPGASRHHWGSDIDIYDAAAVAEDYQVQLSPEEVADDGVFGPMHQWLDTRLGIGAGYGFFRPYDEDRGGVAPERWHLSFAPLSARCEHARNKKVLRAAIEAADIQLKDLVLKHFDDIFERYVDVPASCYPSAYAALLEPRQELVGV</sequence>
<dbReference type="InterPro" id="IPR003709">
    <property type="entry name" value="VanY-like_core_dom"/>
</dbReference>
<dbReference type="PANTHER" id="PTHR34385:SF1">
    <property type="entry name" value="PEPTIDOGLYCAN L-ALANYL-D-GLUTAMATE ENDOPEPTIDASE CWLK"/>
    <property type="match status" value="1"/>
</dbReference>
<dbReference type="Proteomes" id="UP000610558">
    <property type="component" value="Unassembled WGS sequence"/>
</dbReference>
<feature type="domain" description="D-alanyl-D-alanine carboxypeptidase-like core" evidence="1">
    <location>
        <begin position="24"/>
        <end position="180"/>
    </location>
</feature>
<dbReference type="EMBL" id="JACXLD010000003">
    <property type="protein sequence ID" value="MBD2858846.1"/>
    <property type="molecule type" value="Genomic_DNA"/>
</dbReference>
<comment type="caution">
    <text evidence="2">The sequence shown here is derived from an EMBL/GenBank/DDBJ whole genome shotgun (WGS) entry which is preliminary data.</text>
</comment>
<dbReference type="CDD" id="cd14847">
    <property type="entry name" value="DD-carboxypeptidase_like"/>
    <property type="match status" value="1"/>
</dbReference>
<dbReference type="Gene3D" id="3.30.1380.10">
    <property type="match status" value="1"/>
</dbReference>
<evidence type="ECO:0000313" key="3">
    <source>
        <dbReference type="Proteomes" id="UP000610558"/>
    </source>
</evidence>